<evidence type="ECO:0000313" key="1">
    <source>
        <dbReference type="EMBL" id="NVL12139.1"/>
    </source>
</evidence>
<reference evidence="1" key="1">
    <citation type="submission" date="2020-06" db="EMBL/GenBank/DDBJ databases">
        <title>Whole Genome Sequence of Bradyrhizobium sp. Strain 66S1MB.</title>
        <authorList>
            <person name="Bromfield E."/>
            <person name="Cloutier S."/>
        </authorList>
    </citation>
    <scope>NUCLEOTIDE SEQUENCE</scope>
    <source>
        <strain evidence="1">66S1MB</strain>
    </source>
</reference>
<accession>A0A973WW07</accession>
<dbReference type="EMBL" id="JABWSX010000004">
    <property type="protein sequence ID" value="NVL12139.1"/>
    <property type="molecule type" value="Genomic_DNA"/>
</dbReference>
<sequence length="215" mass="23375">MTNLKKLSEDTFRAAQSPAIWLLTAERLRDGAEAILTHEQAFEVSYFQAHSAAVQEAMAIAYSEGNDSGVADIKARAPNYPAAQLLYGYALENLLKGIWVAKDPSLISSGKLNRKLASHDVVKLAKQAGFVLHTQEVPVAQALSRLSVWAGRYPVALLEAEFASTPNADELLDYGSRHPIVKAMYARGHAELTALLPKPISNRHGAVVVFRQPGT</sequence>
<protein>
    <recommendedName>
        <fullName evidence="2">HEPN domain-containing protein</fullName>
    </recommendedName>
</protein>
<dbReference type="AlphaFoldDB" id="A0A973WW07"/>
<evidence type="ECO:0008006" key="2">
    <source>
        <dbReference type="Google" id="ProtNLM"/>
    </source>
</evidence>
<gene>
    <name evidence="1" type="ORF">HU230_42385</name>
</gene>
<dbReference type="RefSeq" id="WP_176535520.1">
    <property type="nucleotide sequence ID" value="NZ_CP088025.1"/>
</dbReference>
<comment type="caution">
    <text evidence="1">The sequence shown here is derived from an EMBL/GenBank/DDBJ whole genome shotgun (WGS) entry which is preliminary data.</text>
</comment>
<organism evidence="1">
    <name type="scientific">Bradyrhizobium quebecense</name>
    <dbReference type="NCBI Taxonomy" id="2748629"/>
    <lineage>
        <taxon>Bacteria</taxon>
        <taxon>Pseudomonadati</taxon>
        <taxon>Pseudomonadota</taxon>
        <taxon>Alphaproteobacteria</taxon>
        <taxon>Hyphomicrobiales</taxon>
        <taxon>Nitrobacteraceae</taxon>
        <taxon>Bradyrhizobium</taxon>
    </lineage>
</organism>
<proteinExistence type="predicted"/>
<name>A0A973WW07_9BRAD</name>